<dbReference type="EMBL" id="JAFCNB010000003">
    <property type="protein sequence ID" value="MBP2703504.1"/>
    <property type="molecule type" value="Genomic_DNA"/>
</dbReference>
<gene>
    <name evidence="1" type="ORF">JOL79_06790</name>
</gene>
<sequence length="302" mass="31824">MYEHEFGGGDAVAIDGIAGVWLITQAPIIGGGAARVQKVYDGAGPLRLTATVEARDLRPADPAPTPALLAYGIGYGVRLTASNGVVHVPLHHLARPDHDTWLIVQQAQQVQDAAGLQADAVLASYNDDAAEAWAIYEPIPVPALPDELARDAAHNHTYWDAPDRPVVSACRDLQTCSTTIAIVETSQAARLGTPRFAELDLAAARQAARTSGDPVEYALRFTRNGARAQTTVVVSGLAYAAHAVRATRQQQAALGDPVDAELLARIPATDIEQAGDWHVVTVAGDAIGEPGKLREPAALPAR</sequence>
<evidence type="ECO:0000313" key="1">
    <source>
        <dbReference type="EMBL" id="MBP2703504.1"/>
    </source>
</evidence>
<protein>
    <submittedName>
        <fullName evidence="1">Uncharacterized protein</fullName>
    </submittedName>
</protein>
<comment type="caution">
    <text evidence="1">The sequence shown here is derived from an EMBL/GenBank/DDBJ whole genome shotgun (WGS) entry which is preliminary data.</text>
</comment>
<keyword evidence="2" id="KW-1185">Reference proteome</keyword>
<name>A0A940WDF0_9ACTN</name>
<accession>A0A940WDF0</accession>
<reference evidence="1" key="1">
    <citation type="submission" date="2021-02" db="EMBL/GenBank/DDBJ databases">
        <title>Draft genome sequence of Microbispora sp. RL4-1S isolated from rice leaves in Thailand.</title>
        <authorList>
            <person name="Muangham S."/>
            <person name="Duangmal K."/>
        </authorList>
    </citation>
    <scope>NUCLEOTIDE SEQUENCE</scope>
    <source>
        <strain evidence="1">RL4-1S</strain>
    </source>
</reference>
<proteinExistence type="predicted"/>
<evidence type="ECO:0000313" key="2">
    <source>
        <dbReference type="Proteomes" id="UP000674234"/>
    </source>
</evidence>
<dbReference type="Proteomes" id="UP000674234">
    <property type="component" value="Unassembled WGS sequence"/>
</dbReference>
<organism evidence="1 2">
    <name type="scientific">Microbispora oryzae</name>
    <dbReference type="NCBI Taxonomy" id="2806554"/>
    <lineage>
        <taxon>Bacteria</taxon>
        <taxon>Bacillati</taxon>
        <taxon>Actinomycetota</taxon>
        <taxon>Actinomycetes</taxon>
        <taxon>Streptosporangiales</taxon>
        <taxon>Streptosporangiaceae</taxon>
        <taxon>Microbispora</taxon>
    </lineage>
</organism>
<dbReference type="RefSeq" id="WP_210154816.1">
    <property type="nucleotide sequence ID" value="NZ_JAFCNB010000003.1"/>
</dbReference>
<dbReference type="AlphaFoldDB" id="A0A940WDF0"/>